<keyword evidence="3 5" id="KW-0560">Oxidoreductase</keyword>
<dbReference type="PANTHER" id="PTHR46972">
    <property type="entry name" value="MONOOXYGENASE ASQM-RELATED"/>
    <property type="match status" value="1"/>
</dbReference>
<evidence type="ECO:0000256" key="5">
    <source>
        <dbReference type="HAMAP-Rule" id="MF_00845"/>
    </source>
</evidence>
<feature type="binding site" evidence="5">
    <location>
        <position position="295"/>
    </location>
    <ligand>
        <name>FAD</name>
        <dbReference type="ChEBI" id="CHEBI:57692"/>
    </ligand>
</feature>
<comment type="function">
    <text evidence="5">An FAD-requiring monooxygenase active on some tetracycline antibiotic derivatives, which leads to their inactivation. Hydroxylates carbon 11a of tetracycline and some analogs.</text>
</comment>
<comment type="domain">
    <text evidence="5">Consists of an N-terminal FAD-binding domain with a Rossman fold and a C-terminal substrate-binding domain.</text>
</comment>
<feature type="domain" description="FAD-binding" evidence="6">
    <location>
        <begin position="3"/>
        <end position="345"/>
    </location>
</feature>
<dbReference type="PRINTS" id="PR00420">
    <property type="entry name" value="RNGMNOXGNASE"/>
</dbReference>
<dbReference type="EC" id="1.14.13.-" evidence="5"/>
<keyword evidence="8" id="KW-1185">Reference proteome</keyword>
<protein>
    <recommendedName>
        <fullName evidence="5">Flavin-dependent monooxygenase</fullName>
    </recommendedName>
    <alternativeName>
        <fullName evidence="5">TetX monooxygenase</fullName>
        <shortName evidence="5">TetX</shortName>
        <ecNumber evidence="5">1.14.13.-</ecNumber>
    </alternativeName>
</protein>
<comment type="similarity">
    <text evidence="5">Belongs to the aromatic-ring hydroxylase family. TetX subfamily.</text>
</comment>
<feature type="binding site" evidence="5">
    <location>
        <position position="103"/>
    </location>
    <ligand>
        <name>FAD</name>
        <dbReference type="ChEBI" id="CHEBI:57692"/>
    </ligand>
</feature>
<comment type="subunit">
    <text evidence="5">Monomer.</text>
</comment>
<dbReference type="GO" id="GO:0046677">
    <property type="term" value="P:response to antibiotic"/>
    <property type="evidence" value="ECO:0007669"/>
    <property type="project" value="InterPro"/>
</dbReference>
<sequence>MTAPVTIIGAGLGGLALARVLTVHGIEATVYEADPSPEARTQGGLLDIHEDDGQAALEAARLTTEFRSLIHHGGQASRMVDTRGTVLLDEPDDGTGGRPEVLRGELRRILLDSLPPGTVRWGAKVTAVRPLGEGRHEVTFADGSSVTTALLVGADGAWSKVRPLVSDAAPAYTGITFVETHLTDVEARYPATAAVVGAGSLFAPTPGRGIGAHREPGDIVHAYFQLACDADQADRLASAAPESVRHQITEAFSDWAPALLAMIADTETDPVVRRLHVLPVGHRWDRVPGVTLLGDAAHLMPPAGEGANLALFDGARLAQELVAHPADTEAAIAAYEAEMFERSAAAAAGATEIFEMMLGEGAPGTLLDFFSTVAAAD</sequence>
<evidence type="ECO:0000259" key="6">
    <source>
        <dbReference type="Pfam" id="PF01494"/>
    </source>
</evidence>
<dbReference type="Gene3D" id="3.50.50.60">
    <property type="entry name" value="FAD/NAD(P)-binding domain"/>
    <property type="match status" value="1"/>
</dbReference>
<comment type="subcellular location">
    <subcellularLocation>
        <location evidence="5">Cytoplasm</location>
    </subcellularLocation>
</comment>
<dbReference type="InterPro" id="IPR043683">
    <property type="entry name" value="TetX_monooxygenase"/>
</dbReference>
<evidence type="ECO:0000256" key="1">
    <source>
        <dbReference type="ARBA" id="ARBA00022630"/>
    </source>
</evidence>
<dbReference type="InterPro" id="IPR002938">
    <property type="entry name" value="FAD-bd"/>
</dbReference>
<organism evidence="7 8">
    <name type="scientific">Tsukamurella strandjordii</name>
    <dbReference type="NCBI Taxonomy" id="147577"/>
    <lineage>
        <taxon>Bacteria</taxon>
        <taxon>Bacillati</taxon>
        <taxon>Actinomycetota</taxon>
        <taxon>Actinomycetes</taxon>
        <taxon>Mycobacteriales</taxon>
        <taxon>Tsukamurellaceae</taxon>
        <taxon>Tsukamurella</taxon>
    </lineage>
</organism>
<dbReference type="GO" id="GO:0005737">
    <property type="term" value="C:cytoplasm"/>
    <property type="evidence" value="ECO:0007669"/>
    <property type="project" value="UniProtKB-SubCell"/>
</dbReference>
<evidence type="ECO:0000256" key="3">
    <source>
        <dbReference type="ARBA" id="ARBA00023002"/>
    </source>
</evidence>
<keyword evidence="5" id="KW-0521">NADP</keyword>
<dbReference type="RefSeq" id="WP_305111097.1">
    <property type="nucleotide sequence ID" value="NZ_JAUTIX010000003.1"/>
</dbReference>
<keyword evidence="5" id="KW-0963">Cytoplasm</keyword>
<dbReference type="SUPFAM" id="SSF51905">
    <property type="entry name" value="FAD/NAD(P)-binding domain"/>
    <property type="match status" value="1"/>
</dbReference>
<keyword evidence="1 5" id="KW-0285">Flavoprotein</keyword>
<accession>A0AA90SQQ4</accession>
<dbReference type="GO" id="GO:0071949">
    <property type="term" value="F:FAD binding"/>
    <property type="evidence" value="ECO:0007669"/>
    <property type="project" value="InterPro"/>
</dbReference>
<dbReference type="Pfam" id="PF01494">
    <property type="entry name" value="FAD_binding_3"/>
    <property type="match status" value="1"/>
</dbReference>
<comment type="cofactor">
    <cofactor evidence="5">
        <name>FAD</name>
        <dbReference type="ChEBI" id="CHEBI:57692"/>
    </cofactor>
</comment>
<gene>
    <name evidence="7" type="ORF">Q7X28_09370</name>
</gene>
<dbReference type="GO" id="GO:0004497">
    <property type="term" value="F:monooxygenase activity"/>
    <property type="evidence" value="ECO:0007669"/>
    <property type="project" value="UniProtKB-UniRule"/>
</dbReference>
<feature type="binding site" evidence="5">
    <location>
        <position position="40"/>
    </location>
    <ligand>
        <name>NADPH</name>
        <dbReference type="ChEBI" id="CHEBI:57783"/>
    </ligand>
</feature>
<dbReference type="EMBL" id="JAUTIX010000003">
    <property type="protein sequence ID" value="MDP0398136.1"/>
    <property type="molecule type" value="Genomic_DNA"/>
</dbReference>
<reference evidence="7" key="1">
    <citation type="submission" date="2023-08" db="EMBL/GenBank/DDBJ databases">
        <title>The draft genome of Tsukamurella strandjordii strain 050030.</title>
        <authorList>
            <person name="Zhao F."/>
            <person name="Feng Y."/>
            <person name="Zong Z."/>
        </authorList>
    </citation>
    <scope>NUCLEOTIDE SEQUENCE</scope>
    <source>
        <strain evidence="7">050030</strain>
    </source>
</reference>
<name>A0AA90SQQ4_9ACTN</name>
<keyword evidence="5" id="KW-0547">Nucleotide-binding</keyword>
<dbReference type="InterPro" id="IPR036188">
    <property type="entry name" value="FAD/NAD-bd_sf"/>
</dbReference>
<keyword evidence="2 5" id="KW-0274">FAD</keyword>
<comment type="caution">
    <text evidence="7">The sequence shown here is derived from an EMBL/GenBank/DDBJ whole genome shotgun (WGS) entry which is preliminary data.</text>
</comment>
<evidence type="ECO:0000256" key="4">
    <source>
        <dbReference type="ARBA" id="ARBA00023033"/>
    </source>
</evidence>
<feature type="binding site" evidence="5">
    <location>
        <position position="47"/>
    </location>
    <ligand>
        <name>FAD</name>
        <dbReference type="ChEBI" id="CHEBI:57692"/>
    </ligand>
</feature>
<proteinExistence type="inferred from homology"/>
<comment type="catalytic activity">
    <reaction evidence="5">
        <text>a tetracycline + NADPH + O2 + H(+) = an 11a-hydroxytetracycline + NADP(+) + H2O</text>
        <dbReference type="Rhea" id="RHEA:61444"/>
        <dbReference type="ChEBI" id="CHEBI:15377"/>
        <dbReference type="ChEBI" id="CHEBI:15378"/>
        <dbReference type="ChEBI" id="CHEBI:15379"/>
        <dbReference type="ChEBI" id="CHEBI:57783"/>
        <dbReference type="ChEBI" id="CHEBI:58349"/>
        <dbReference type="ChEBI" id="CHEBI:144644"/>
        <dbReference type="ChEBI" id="CHEBI:144645"/>
    </reaction>
</comment>
<dbReference type="HAMAP" id="MF_00845">
    <property type="entry name" value="TetX_monooxygenase"/>
    <property type="match status" value="1"/>
</dbReference>
<evidence type="ECO:0000313" key="7">
    <source>
        <dbReference type="EMBL" id="MDP0398136.1"/>
    </source>
</evidence>
<keyword evidence="4 5" id="KW-0503">Monooxygenase</keyword>
<dbReference type="AlphaFoldDB" id="A0AA90SQQ4"/>
<dbReference type="Proteomes" id="UP001178281">
    <property type="component" value="Unassembled WGS sequence"/>
</dbReference>
<evidence type="ECO:0000256" key="2">
    <source>
        <dbReference type="ARBA" id="ARBA00022827"/>
    </source>
</evidence>
<dbReference type="PANTHER" id="PTHR46972:SF1">
    <property type="entry name" value="FAD DEPENDENT OXIDOREDUCTASE DOMAIN-CONTAINING PROTEIN"/>
    <property type="match status" value="1"/>
</dbReference>
<evidence type="ECO:0000313" key="8">
    <source>
        <dbReference type="Proteomes" id="UP001178281"/>
    </source>
</evidence>